<dbReference type="InterPro" id="IPR001851">
    <property type="entry name" value="ABC_transp_permease"/>
</dbReference>
<dbReference type="STRING" id="610130.Closa_0489"/>
<dbReference type="OrthoDB" id="9792579at2"/>
<reference evidence="7" key="1">
    <citation type="submission" date="2010-07" db="EMBL/GenBank/DDBJ databases">
        <title>Complete sequence of Clostridium saccharolyticum WM1.</title>
        <authorList>
            <consortium name="US DOE Joint Genome Institute"/>
            <person name="Lucas S."/>
            <person name="Copeland A."/>
            <person name="Lapidus A."/>
            <person name="Cheng J.-F."/>
            <person name="Bruce D."/>
            <person name="Goodwin L."/>
            <person name="Pitluck S."/>
            <person name="Chertkov O."/>
            <person name="Detter J.C."/>
            <person name="Han C."/>
            <person name="Tapia R."/>
            <person name="Land M."/>
            <person name="Hauser L."/>
            <person name="Chang Y.-J."/>
            <person name="Jeffries C."/>
            <person name="Kyrpides N."/>
            <person name="Ivanova N."/>
            <person name="Mikhailova N."/>
            <person name="Mouttaki H."/>
            <person name="Lin L."/>
            <person name="Zhou J."/>
            <person name="Hemme C.L."/>
            <person name="Woyke T."/>
        </authorList>
    </citation>
    <scope>NUCLEOTIDE SEQUENCE [LARGE SCALE GENOMIC DNA]</scope>
    <source>
        <strain evidence="7">WM1</strain>
    </source>
</reference>
<feature type="transmembrane region" description="Helical" evidence="6">
    <location>
        <begin position="92"/>
        <end position="113"/>
    </location>
</feature>
<evidence type="ECO:0000256" key="6">
    <source>
        <dbReference type="SAM" id="Phobius"/>
    </source>
</evidence>
<feature type="transmembrane region" description="Helical" evidence="6">
    <location>
        <begin position="6"/>
        <end position="29"/>
    </location>
</feature>
<feature type="transmembrane region" description="Helical" evidence="6">
    <location>
        <begin position="275"/>
        <end position="293"/>
    </location>
</feature>
<feature type="transmembrane region" description="Helical" evidence="6">
    <location>
        <begin position="198"/>
        <end position="217"/>
    </location>
</feature>
<evidence type="ECO:0000256" key="5">
    <source>
        <dbReference type="ARBA" id="ARBA00023136"/>
    </source>
</evidence>
<dbReference type="KEGG" id="csh:Closa_0489"/>
<dbReference type="AlphaFoldDB" id="D9R413"/>
<comment type="subcellular location">
    <subcellularLocation>
        <location evidence="1">Cell membrane</location>
        <topology evidence="1">Multi-pass membrane protein</topology>
    </subcellularLocation>
</comment>
<feature type="transmembrane region" description="Helical" evidence="6">
    <location>
        <begin position="63"/>
        <end position="85"/>
    </location>
</feature>
<evidence type="ECO:0000256" key="4">
    <source>
        <dbReference type="ARBA" id="ARBA00022989"/>
    </source>
</evidence>
<dbReference type="Proteomes" id="UP000001662">
    <property type="component" value="Chromosome"/>
</dbReference>
<organism evidence="7 8">
    <name type="scientific">Lacrimispora saccharolytica (strain ATCC 35040 / DSM 2544 / NRCC 2533 / WM1)</name>
    <name type="common">Clostridium saccharolyticum</name>
    <dbReference type="NCBI Taxonomy" id="610130"/>
    <lineage>
        <taxon>Bacteria</taxon>
        <taxon>Bacillati</taxon>
        <taxon>Bacillota</taxon>
        <taxon>Clostridia</taxon>
        <taxon>Lachnospirales</taxon>
        <taxon>Lachnospiraceae</taxon>
        <taxon>Lacrimispora</taxon>
    </lineage>
</organism>
<evidence type="ECO:0000313" key="7">
    <source>
        <dbReference type="EMBL" id="ADL03126.1"/>
    </source>
</evidence>
<dbReference type="CDD" id="cd06580">
    <property type="entry name" value="TM_PBP1_transp_TpRbsC_like"/>
    <property type="match status" value="1"/>
</dbReference>
<dbReference type="PANTHER" id="PTHR43370:SF1">
    <property type="entry name" value="GUANOSINE ABC TRANSPORTER PERMEASE PROTEIN NUPQ"/>
    <property type="match status" value="1"/>
</dbReference>
<dbReference type="RefSeq" id="WP_013271224.1">
    <property type="nucleotide sequence ID" value="NC_014376.1"/>
</dbReference>
<keyword evidence="8" id="KW-1185">Reference proteome</keyword>
<accession>D9R413</accession>
<evidence type="ECO:0000256" key="3">
    <source>
        <dbReference type="ARBA" id="ARBA00022692"/>
    </source>
</evidence>
<keyword evidence="2" id="KW-1003">Cell membrane</keyword>
<dbReference type="PANTHER" id="PTHR43370">
    <property type="entry name" value="SUGAR ABC TRANSPORTER INTEGRAL MEMBRANE PROTEIN-RELATED"/>
    <property type="match status" value="1"/>
</dbReference>
<name>D9R413_LACSW</name>
<dbReference type="Pfam" id="PF02653">
    <property type="entry name" value="BPD_transp_2"/>
    <property type="match status" value="1"/>
</dbReference>
<proteinExistence type="predicted"/>
<feature type="transmembrane region" description="Helical" evidence="6">
    <location>
        <begin position="151"/>
        <end position="168"/>
    </location>
</feature>
<keyword evidence="3 6" id="KW-0812">Transmembrane</keyword>
<evidence type="ECO:0000313" key="8">
    <source>
        <dbReference type="Proteomes" id="UP000001662"/>
    </source>
</evidence>
<dbReference type="HOGENOM" id="CLU_040769_1_3_9"/>
<gene>
    <name evidence="7" type="ordered locus">Closa_0489</name>
</gene>
<sequence length="312" mass="33405">MIEYSFMVDFLFMWIRVATPILLTSLGAVICERTGVVNLGLDGIMLISALFGVLGSAWGGSLFWGLVAGIGAALIVSGVFAYFHLMLKANAVLCGTAVNTIAGGLTVFVLQLATGEKGSSSSLKSFSFPAVRIPIIKDIPVLGDILSGHNVITYFAFLMVLVISVFLYRTPMGLRMRAVGENPSAASSVGQNVVKIRFLAILLCGVMAGMGGMYLSMGYLSMFTRDMVAGRGFIALAACAMGHANPMGALISSMVFSFFDGLSNILQLLQIPSEFVQMLPYGATIFGLTIYSVQKQRQKIKKYKEITPNAIK</sequence>
<keyword evidence="5 6" id="KW-0472">Membrane</keyword>
<dbReference type="PaxDb" id="610130-Closa_0489"/>
<protein>
    <submittedName>
        <fullName evidence="7">Inner-membrane translocator</fullName>
    </submittedName>
</protein>
<feature type="transmembrane region" description="Helical" evidence="6">
    <location>
        <begin position="36"/>
        <end position="57"/>
    </location>
</feature>
<keyword evidence="4 6" id="KW-1133">Transmembrane helix</keyword>
<dbReference type="GO" id="GO:0022857">
    <property type="term" value="F:transmembrane transporter activity"/>
    <property type="evidence" value="ECO:0007669"/>
    <property type="project" value="InterPro"/>
</dbReference>
<dbReference type="EMBL" id="CP002109">
    <property type="protein sequence ID" value="ADL03126.1"/>
    <property type="molecule type" value="Genomic_DNA"/>
</dbReference>
<dbReference type="eggNOG" id="COG1079">
    <property type="taxonomic scope" value="Bacteria"/>
</dbReference>
<dbReference type="GO" id="GO:0005886">
    <property type="term" value="C:plasma membrane"/>
    <property type="evidence" value="ECO:0007669"/>
    <property type="project" value="UniProtKB-SubCell"/>
</dbReference>
<evidence type="ECO:0000256" key="2">
    <source>
        <dbReference type="ARBA" id="ARBA00022475"/>
    </source>
</evidence>
<evidence type="ECO:0000256" key="1">
    <source>
        <dbReference type="ARBA" id="ARBA00004651"/>
    </source>
</evidence>